<organism evidence="3 4">
    <name type="scientific">Rhamnusium bicolor</name>
    <dbReference type="NCBI Taxonomy" id="1586634"/>
    <lineage>
        <taxon>Eukaryota</taxon>
        <taxon>Metazoa</taxon>
        <taxon>Ecdysozoa</taxon>
        <taxon>Arthropoda</taxon>
        <taxon>Hexapoda</taxon>
        <taxon>Insecta</taxon>
        <taxon>Pterygota</taxon>
        <taxon>Neoptera</taxon>
        <taxon>Endopterygota</taxon>
        <taxon>Coleoptera</taxon>
        <taxon>Polyphaga</taxon>
        <taxon>Cucujiformia</taxon>
        <taxon>Chrysomeloidea</taxon>
        <taxon>Cerambycidae</taxon>
        <taxon>Lepturinae</taxon>
        <taxon>Rhagiini</taxon>
        <taxon>Rhamnusium</taxon>
    </lineage>
</organism>
<evidence type="ECO:0000313" key="4">
    <source>
        <dbReference type="Proteomes" id="UP001162156"/>
    </source>
</evidence>
<dbReference type="PANTHER" id="PTHR21531">
    <property type="entry name" value="LOW-TEMPERATURE VIABILITY PROTEIN LTV1-RELATED"/>
    <property type="match status" value="1"/>
</dbReference>
<evidence type="ECO:0000256" key="2">
    <source>
        <dbReference type="ARBA" id="ARBA00021561"/>
    </source>
</evidence>
<accession>A0AAV8WZN4</accession>
<dbReference type="EMBL" id="JANEYF010004280">
    <property type="protein sequence ID" value="KAJ8931610.1"/>
    <property type="molecule type" value="Genomic_DNA"/>
</dbReference>
<dbReference type="GO" id="GO:0030688">
    <property type="term" value="C:preribosome, small subunit precursor"/>
    <property type="evidence" value="ECO:0007669"/>
    <property type="project" value="TreeGrafter"/>
</dbReference>
<dbReference type="Proteomes" id="UP001162156">
    <property type="component" value="Unassembled WGS sequence"/>
</dbReference>
<name>A0AAV8WZN4_9CUCU</name>
<sequence>MPKIKKIDKKKAVTFQLVHRSQQDPLVVDENAPQRVLLPVEGKDAKGREKILEEQHKYGIFFDDDFNYLEHLKDIKDNKVEWPEHAEKELAERQEKTKLKLPSSVFASEVEEEVGMLNKAAPVSGPQLHLDPDIVAAMDDDFDYSDPQNQLEDNFIELANGISSDQEFEDEYELESNFEDEEIDDVSSLDGSQKLYAEEETKSKFTNYSMTSSVIRRNEQLTLLDERFEKNLKKTHKREHIDKHSVASKIKEQFERESEEDEDEFVTVPVPEKEKWDCESILSTYSNIYNHPKLISEPKETKIIIDKKTGIPKNILDSNKLTTKALNKLKRATRLQ</sequence>
<comment type="caution">
    <text evidence="3">The sequence shown here is derived from an EMBL/GenBank/DDBJ whole genome shotgun (WGS) entry which is preliminary data.</text>
</comment>
<dbReference type="Pfam" id="PF04180">
    <property type="entry name" value="LTV"/>
    <property type="match status" value="2"/>
</dbReference>
<proteinExistence type="inferred from homology"/>
<evidence type="ECO:0000313" key="3">
    <source>
        <dbReference type="EMBL" id="KAJ8931610.1"/>
    </source>
</evidence>
<protein>
    <recommendedName>
        <fullName evidence="2">Protein LTV1 homolog</fullName>
    </recommendedName>
</protein>
<dbReference type="AlphaFoldDB" id="A0AAV8WZN4"/>
<dbReference type="GO" id="GO:0005829">
    <property type="term" value="C:cytosol"/>
    <property type="evidence" value="ECO:0007669"/>
    <property type="project" value="TreeGrafter"/>
</dbReference>
<evidence type="ECO:0000256" key="1">
    <source>
        <dbReference type="ARBA" id="ARBA00009078"/>
    </source>
</evidence>
<dbReference type="GO" id="GO:0005634">
    <property type="term" value="C:nucleus"/>
    <property type="evidence" value="ECO:0007669"/>
    <property type="project" value="TreeGrafter"/>
</dbReference>
<gene>
    <name evidence="3" type="ORF">NQ314_015472</name>
</gene>
<reference evidence="3" key="1">
    <citation type="journal article" date="2023" name="Insect Mol. Biol.">
        <title>Genome sequencing provides insights into the evolution of gene families encoding plant cell wall-degrading enzymes in longhorned beetles.</title>
        <authorList>
            <person name="Shin N.R."/>
            <person name="Okamura Y."/>
            <person name="Kirsch R."/>
            <person name="Pauchet Y."/>
        </authorList>
    </citation>
    <scope>NUCLEOTIDE SEQUENCE</scope>
    <source>
        <strain evidence="3">RBIC_L_NR</strain>
    </source>
</reference>
<comment type="similarity">
    <text evidence="1">Belongs to the LTV1 family.</text>
</comment>
<dbReference type="InterPro" id="IPR007307">
    <property type="entry name" value="Ltv1"/>
</dbReference>
<keyword evidence="4" id="KW-1185">Reference proteome</keyword>
<dbReference type="GO" id="GO:0000056">
    <property type="term" value="P:ribosomal small subunit export from nucleus"/>
    <property type="evidence" value="ECO:0007669"/>
    <property type="project" value="TreeGrafter"/>
</dbReference>
<dbReference type="GO" id="GO:0042274">
    <property type="term" value="P:ribosomal small subunit biogenesis"/>
    <property type="evidence" value="ECO:0007669"/>
    <property type="project" value="InterPro"/>
</dbReference>
<dbReference type="PANTHER" id="PTHR21531:SF0">
    <property type="entry name" value="PROTEIN LTV1 HOMOLOG"/>
    <property type="match status" value="1"/>
</dbReference>